<dbReference type="SUPFAM" id="SSF53474">
    <property type="entry name" value="alpha/beta-Hydrolases"/>
    <property type="match status" value="1"/>
</dbReference>
<proteinExistence type="predicted"/>
<dbReference type="PANTHER" id="PTHR43798">
    <property type="entry name" value="MONOACYLGLYCEROL LIPASE"/>
    <property type="match status" value="1"/>
</dbReference>
<evidence type="ECO:0000313" key="3">
    <source>
        <dbReference type="Proteomes" id="UP000036458"/>
    </source>
</evidence>
<dbReference type="STRING" id="1379910.TH63_18690"/>
<dbReference type="InterPro" id="IPR050266">
    <property type="entry name" value="AB_hydrolase_sf"/>
</dbReference>
<dbReference type="Gene3D" id="3.40.50.1820">
    <property type="entry name" value="alpha/beta hydrolase"/>
    <property type="match status" value="1"/>
</dbReference>
<dbReference type="KEGG" id="ruf:TH63_18690"/>
<dbReference type="AlphaFoldDB" id="A0A0H4VTS6"/>
<dbReference type="EMBL" id="CP010777">
    <property type="protein sequence ID" value="AKQ47209.1"/>
    <property type="molecule type" value="Genomic_DNA"/>
</dbReference>
<dbReference type="Proteomes" id="UP000036458">
    <property type="component" value="Chromosome"/>
</dbReference>
<feature type="domain" description="AB hydrolase-1" evidence="1">
    <location>
        <begin position="2"/>
        <end position="210"/>
    </location>
</feature>
<reference evidence="2 3" key="1">
    <citation type="submission" date="2015-01" db="EMBL/GenBank/DDBJ databases">
        <title>Rufibacter sp./DG31D/ whole genome sequencing.</title>
        <authorList>
            <person name="Kim M.K."/>
            <person name="Srinivasan S."/>
            <person name="Lee J.-J."/>
        </authorList>
    </citation>
    <scope>NUCLEOTIDE SEQUENCE [LARGE SCALE GENOMIC DNA]</scope>
    <source>
        <strain evidence="2 3">DG31D</strain>
    </source>
</reference>
<accession>A0A0H4VTS6</accession>
<dbReference type="OrthoDB" id="9791779at2"/>
<evidence type="ECO:0000259" key="1">
    <source>
        <dbReference type="Pfam" id="PF00561"/>
    </source>
</evidence>
<protein>
    <recommendedName>
        <fullName evidence="1">AB hydrolase-1 domain-containing protein</fullName>
    </recommendedName>
</protein>
<dbReference type="InterPro" id="IPR029058">
    <property type="entry name" value="AB_hydrolase_fold"/>
</dbReference>
<dbReference type="InterPro" id="IPR000073">
    <property type="entry name" value="AB_hydrolase_1"/>
</dbReference>
<organism evidence="2 3">
    <name type="scientific">Rufibacter radiotolerans</name>
    <dbReference type="NCBI Taxonomy" id="1379910"/>
    <lineage>
        <taxon>Bacteria</taxon>
        <taxon>Pseudomonadati</taxon>
        <taxon>Bacteroidota</taxon>
        <taxon>Cytophagia</taxon>
        <taxon>Cytophagales</taxon>
        <taxon>Hymenobacteraceae</taxon>
        <taxon>Rufibacter</taxon>
    </lineage>
</organism>
<dbReference type="RefSeq" id="WP_048922293.1">
    <property type="nucleotide sequence ID" value="NZ_CP010777.1"/>
</dbReference>
<name>A0A0H4VTS6_9BACT</name>
<keyword evidence="3" id="KW-1185">Reference proteome</keyword>
<dbReference type="Pfam" id="PF00561">
    <property type="entry name" value="Abhydrolase_1"/>
    <property type="match status" value="1"/>
</dbReference>
<dbReference type="PATRIC" id="fig|1379910.4.peg.4073"/>
<evidence type="ECO:0000313" key="2">
    <source>
        <dbReference type="EMBL" id="AKQ47209.1"/>
    </source>
</evidence>
<sequence length="231" mass="25610">MPPLLLLHGALGAKDQFEPLLPLLPPSLPVFRLNLAGHGGEPFPEEGPFSIETFVDQLLAWLEAQDLGPVWVFGYSMGGYVALEAARREPARFAGIFTLATKFTWTPETALHEMAKLQPEVIAAKVPAFAQALQQRHAPQDWTQVVKQTAALMLELGQKPLLSPETFSQITVPVRIAVGDRDQMVTVEESLAAYRQLPQAQFQVLPATKHPLEQLDWPLLASALRHFFNYA</sequence>
<gene>
    <name evidence="2" type="ORF">TH63_18690</name>
</gene>